<name>A0A6V7UFT9_MELEN</name>
<dbReference type="GO" id="GO:0006487">
    <property type="term" value="P:protein N-linked glycosylation"/>
    <property type="evidence" value="ECO:0007669"/>
    <property type="project" value="TreeGrafter"/>
</dbReference>
<comment type="caution">
    <text evidence="6">The sequence shown here is derived from an EMBL/GenBank/DDBJ whole genome shotgun (WGS) entry which is preliminary data.</text>
</comment>
<protein>
    <recommendedName>
        <fullName evidence="5">GT23 domain-containing protein</fullName>
    </recommendedName>
</protein>
<dbReference type="AlphaFoldDB" id="A0A6V7UFT9"/>
<feature type="domain" description="GT23" evidence="5">
    <location>
        <begin position="163"/>
        <end position="409"/>
    </location>
</feature>
<dbReference type="PANTHER" id="PTHR13132:SF29">
    <property type="entry name" value="ALPHA-(1,6)-FUCOSYLTRANSFERASE"/>
    <property type="match status" value="1"/>
</dbReference>
<keyword evidence="4" id="KW-0812">Transmembrane</keyword>
<evidence type="ECO:0000256" key="4">
    <source>
        <dbReference type="SAM" id="Phobius"/>
    </source>
</evidence>
<organism evidence="6 7">
    <name type="scientific">Meloidogyne enterolobii</name>
    <name type="common">Root-knot nematode worm</name>
    <name type="synonym">Meloidogyne mayaguensis</name>
    <dbReference type="NCBI Taxonomy" id="390850"/>
    <lineage>
        <taxon>Eukaryota</taxon>
        <taxon>Metazoa</taxon>
        <taxon>Ecdysozoa</taxon>
        <taxon>Nematoda</taxon>
        <taxon>Chromadorea</taxon>
        <taxon>Rhabditida</taxon>
        <taxon>Tylenchina</taxon>
        <taxon>Tylenchomorpha</taxon>
        <taxon>Tylenchoidea</taxon>
        <taxon>Meloidogynidae</taxon>
        <taxon>Meloidogyninae</taxon>
        <taxon>Meloidogyne</taxon>
    </lineage>
</organism>
<evidence type="ECO:0000256" key="2">
    <source>
        <dbReference type="ARBA" id="ARBA00022679"/>
    </source>
</evidence>
<dbReference type="OrthoDB" id="2014825at2759"/>
<dbReference type="InterPro" id="IPR045573">
    <property type="entry name" value="Fut8_N_cat"/>
</dbReference>
<comment type="similarity">
    <text evidence="3">Belongs to the glycosyltransferase 23 family.</text>
</comment>
<keyword evidence="4" id="KW-0472">Membrane</keyword>
<dbReference type="Pfam" id="PF19745">
    <property type="entry name" value="FUT8_N_cat"/>
    <property type="match status" value="1"/>
</dbReference>
<gene>
    <name evidence="6" type="ORF">MENT_LOCUS11924</name>
</gene>
<evidence type="ECO:0000256" key="1">
    <source>
        <dbReference type="ARBA" id="ARBA00022676"/>
    </source>
</evidence>
<reference evidence="6 7" key="1">
    <citation type="submission" date="2020-08" db="EMBL/GenBank/DDBJ databases">
        <authorList>
            <person name="Koutsovoulos G."/>
            <person name="Danchin GJ E."/>
        </authorList>
    </citation>
    <scope>NUCLEOTIDE SEQUENCE [LARGE SCALE GENOMIC DNA]</scope>
</reference>
<evidence type="ECO:0000313" key="6">
    <source>
        <dbReference type="EMBL" id="CAD2155598.1"/>
    </source>
</evidence>
<proteinExistence type="inferred from homology"/>
<dbReference type="EMBL" id="CAJEWN010000059">
    <property type="protein sequence ID" value="CAD2155598.1"/>
    <property type="molecule type" value="Genomic_DNA"/>
</dbReference>
<keyword evidence="2 3" id="KW-0808">Transferase</keyword>
<keyword evidence="1 3" id="KW-0328">Glycosyltransferase</keyword>
<feature type="transmembrane region" description="Helical" evidence="4">
    <location>
        <begin position="27"/>
        <end position="46"/>
    </location>
</feature>
<evidence type="ECO:0000313" key="7">
    <source>
        <dbReference type="Proteomes" id="UP000580250"/>
    </source>
</evidence>
<feature type="region of interest" description="Important for donor substrate binding" evidence="3">
    <location>
        <begin position="322"/>
        <end position="323"/>
    </location>
</feature>
<accession>A0A6V7UFT9</accession>
<dbReference type="Proteomes" id="UP000580250">
    <property type="component" value="Unassembled WGS sequence"/>
</dbReference>
<evidence type="ECO:0000259" key="5">
    <source>
        <dbReference type="PROSITE" id="PS51659"/>
    </source>
</evidence>
<dbReference type="PROSITE" id="PS51659">
    <property type="entry name" value="GT23"/>
    <property type="match status" value="1"/>
</dbReference>
<dbReference type="GO" id="GO:0046921">
    <property type="term" value="F:alpha-(1-&gt;6)-fucosyltransferase activity"/>
    <property type="evidence" value="ECO:0007669"/>
    <property type="project" value="TreeGrafter"/>
</dbReference>
<evidence type="ECO:0000256" key="3">
    <source>
        <dbReference type="PROSITE-ProRule" id="PRU00992"/>
    </source>
</evidence>
<dbReference type="InterPro" id="IPR027350">
    <property type="entry name" value="GT23_dom"/>
</dbReference>
<dbReference type="PANTHER" id="PTHR13132">
    <property type="entry name" value="ALPHA- 1,6 -FUCOSYLTRANSFERASE"/>
    <property type="match status" value="1"/>
</dbReference>
<sequence>MSNEIKYLIFSLDNKMRLYNKIYLTKINRNVMVFVVLLLLLFYLFLKHNNKNIWEYSANNSSNSKYVLSKNKYKINSHVKINMEAYSQMTLAQKYIYLQSLFGYNSIKNATNKQIIYTKIIQYLSTEREILNKNGNNLTKLSSESEKIQSVMILKQTPLDCAKARILVCPIDNPAWGFGFVNHQIKDCLVYALKLERIMIIQNEKPITKLNVKWYDLFESASNCSFSEHVEPFLPINENLKQNESDRILIFEFKTDMRIRAFDFTPIELKYLFKYHANPTLWFHGQLLKYIWRENGKTKKFIHQIVSRIPFACGPIVGIHVRRTDKITETKLIELEEYMEWVEFFLMLWAKRVGLPRHLHIVQKSVCCSLHRMIKMWLVKLWIAGEANTKSIMKPIIQQLIHGKLQLQL</sequence>
<keyword evidence="4" id="KW-1133">Transmembrane helix</keyword>